<dbReference type="PANTHER" id="PTHR13078">
    <property type="entry name" value="PEROXISOMAL MULTIFUNCTIONAL ENZYME TYPE 2-RELATED"/>
    <property type="match status" value="1"/>
</dbReference>
<proteinExistence type="inferred from homology"/>
<dbReference type="Gene3D" id="3.10.129.10">
    <property type="entry name" value="Hotdog Thioesterase"/>
    <property type="match status" value="2"/>
</dbReference>
<dbReference type="InterPro" id="IPR002539">
    <property type="entry name" value="MaoC-like_dom"/>
</dbReference>
<dbReference type="SUPFAM" id="SSF54637">
    <property type="entry name" value="Thioesterase/thiol ester dehydrase-isomerase"/>
    <property type="match status" value="2"/>
</dbReference>
<evidence type="ECO:0000313" key="4">
    <source>
        <dbReference type="EMBL" id="MFF5289983.1"/>
    </source>
</evidence>
<dbReference type="InterPro" id="IPR029069">
    <property type="entry name" value="HotDog_dom_sf"/>
</dbReference>
<comment type="similarity">
    <text evidence="1">Belongs to the enoyl-CoA hydratase/isomerase family.</text>
</comment>
<gene>
    <name evidence="4" type="ORF">ACFY35_11110</name>
</gene>
<evidence type="ECO:0000259" key="3">
    <source>
        <dbReference type="Pfam" id="PF22622"/>
    </source>
</evidence>
<protein>
    <submittedName>
        <fullName evidence="4">MaoC/PaaZ C-terminal domain-containing protein</fullName>
    </submittedName>
</protein>
<dbReference type="PANTHER" id="PTHR13078:SF59">
    <property type="entry name" value="ENOYL-COA HYDRATASE CHSH3"/>
    <property type="match status" value="1"/>
</dbReference>
<evidence type="ECO:0000256" key="1">
    <source>
        <dbReference type="ARBA" id="ARBA00005254"/>
    </source>
</evidence>
<evidence type="ECO:0000313" key="5">
    <source>
        <dbReference type="Proteomes" id="UP001602245"/>
    </source>
</evidence>
<organism evidence="4 5">
    <name type="scientific">Paractinoplanes globisporus</name>
    <dbReference type="NCBI Taxonomy" id="113565"/>
    <lineage>
        <taxon>Bacteria</taxon>
        <taxon>Bacillati</taxon>
        <taxon>Actinomycetota</taxon>
        <taxon>Actinomycetes</taxon>
        <taxon>Micromonosporales</taxon>
        <taxon>Micromonosporaceae</taxon>
        <taxon>Paractinoplanes</taxon>
    </lineage>
</organism>
<accession>A0ABW6WA61</accession>
<comment type="caution">
    <text evidence="4">The sequence shown here is derived from an EMBL/GenBank/DDBJ whole genome shotgun (WGS) entry which is preliminary data.</text>
</comment>
<dbReference type="Proteomes" id="UP001602245">
    <property type="component" value="Unassembled WGS sequence"/>
</dbReference>
<sequence length="276" mass="29729">MPIDPDVAVGAELPGRDLSWDSTDVLLYHLAVGAGADELSYVYEGELRGVLPTFATVATTLRDTGMPSVSMPGIDVDLARVVHGRQEIELHRPIPVKGRCVARSRIAAVHDKGSAAVVVTETTTELFTSRISIFVKGEGGFGGDRGPSTRVPVPEREPDAEVLSPVDPRQALWYRLCGDRNPLHVDPAFAARAGFPRPILHGLCTYGMVAKAAIDAGLDGDLDRVAGYRARFAGVVFPGETLRTRIWREDDRLVLLATVADRDDAPALSDAVITLR</sequence>
<name>A0ABW6WA61_9ACTN</name>
<feature type="domain" description="Peroxisomal multifunctional enzyme type 2-like N-terminal" evidence="3">
    <location>
        <begin position="20"/>
        <end position="125"/>
    </location>
</feature>
<reference evidence="4 5" key="1">
    <citation type="submission" date="2024-10" db="EMBL/GenBank/DDBJ databases">
        <title>The Natural Products Discovery Center: Release of the First 8490 Sequenced Strains for Exploring Actinobacteria Biosynthetic Diversity.</title>
        <authorList>
            <person name="Kalkreuter E."/>
            <person name="Kautsar S.A."/>
            <person name="Yang D."/>
            <person name="Bader C.D."/>
            <person name="Teijaro C.N."/>
            <person name="Fluegel L."/>
            <person name="Davis C.M."/>
            <person name="Simpson J.R."/>
            <person name="Lauterbach L."/>
            <person name="Steele A.D."/>
            <person name="Gui C."/>
            <person name="Meng S."/>
            <person name="Li G."/>
            <person name="Viehrig K."/>
            <person name="Ye F."/>
            <person name="Su P."/>
            <person name="Kiefer A.F."/>
            <person name="Nichols A."/>
            <person name="Cepeda A.J."/>
            <person name="Yan W."/>
            <person name="Fan B."/>
            <person name="Jiang Y."/>
            <person name="Adhikari A."/>
            <person name="Zheng C.-J."/>
            <person name="Schuster L."/>
            <person name="Cowan T.M."/>
            <person name="Smanski M.J."/>
            <person name="Chevrette M.G."/>
            <person name="De Carvalho L.P.S."/>
            <person name="Shen B."/>
        </authorList>
    </citation>
    <scope>NUCLEOTIDE SEQUENCE [LARGE SCALE GENOMIC DNA]</scope>
    <source>
        <strain evidence="4 5">NPDC000087</strain>
    </source>
</reference>
<feature type="domain" description="MaoC-like" evidence="2">
    <location>
        <begin position="153"/>
        <end position="253"/>
    </location>
</feature>
<dbReference type="EMBL" id="JBIAZU010000002">
    <property type="protein sequence ID" value="MFF5289983.1"/>
    <property type="molecule type" value="Genomic_DNA"/>
</dbReference>
<dbReference type="RefSeq" id="WP_020511484.1">
    <property type="nucleotide sequence ID" value="NZ_JBIAZU010000002.1"/>
</dbReference>
<evidence type="ECO:0000259" key="2">
    <source>
        <dbReference type="Pfam" id="PF01575"/>
    </source>
</evidence>
<keyword evidence="5" id="KW-1185">Reference proteome</keyword>
<dbReference type="InterPro" id="IPR054357">
    <property type="entry name" value="MFE-2_N"/>
</dbReference>
<dbReference type="Pfam" id="PF22622">
    <property type="entry name" value="MFE-2_hydrat-2_N"/>
    <property type="match status" value="1"/>
</dbReference>
<dbReference type="Pfam" id="PF01575">
    <property type="entry name" value="MaoC_dehydratas"/>
    <property type="match status" value="1"/>
</dbReference>
<dbReference type="CDD" id="cd03448">
    <property type="entry name" value="HDE_HSD"/>
    <property type="match status" value="1"/>
</dbReference>